<keyword evidence="3" id="KW-1185">Reference proteome</keyword>
<dbReference type="eggNOG" id="COG2172">
    <property type="taxonomic scope" value="Bacteria"/>
</dbReference>
<dbReference type="GO" id="GO:0004674">
    <property type="term" value="F:protein serine/threonine kinase activity"/>
    <property type="evidence" value="ECO:0007669"/>
    <property type="project" value="UniProtKB-EC"/>
</dbReference>
<sequence length="134" mass="14607">MEKTINFSVQNELDGTEVRLYARQMAQSLGLPHARVYRLSTAISELVNNLAFHTVKGGIVHLTPIEDCGKIGIEVVTEDDGPGIDNIELAMQDGFSTNGGLGSGLPGIQRLMDEFHLESKLGSGTRVVARIWDR</sequence>
<dbReference type="RefSeq" id="WP_002730039.1">
    <property type="nucleotide sequence ID" value="NZ_CAHP01000032.1"/>
</dbReference>
<evidence type="ECO:0000259" key="1">
    <source>
        <dbReference type="Pfam" id="PF13581"/>
    </source>
</evidence>
<evidence type="ECO:0000313" key="2">
    <source>
        <dbReference type="EMBL" id="CCG42359.1"/>
    </source>
</evidence>
<name>H8FVH1_MAGML</name>
<dbReference type="SUPFAM" id="SSF55874">
    <property type="entry name" value="ATPase domain of HSP90 chaperone/DNA topoisomerase II/histidine kinase"/>
    <property type="match status" value="1"/>
</dbReference>
<dbReference type="STRING" id="1150626.PHAMO_380027"/>
<dbReference type="InterPro" id="IPR036890">
    <property type="entry name" value="HATPase_C_sf"/>
</dbReference>
<dbReference type="Gene3D" id="3.30.565.10">
    <property type="entry name" value="Histidine kinase-like ATPase, C-terminal domain"/>
    <property type="match status" value="1"/>
</dbReference>
<keyword evidence="2" id="KW-0808">Transferase</keyword>
<dbReference type="EC" id="2.7.11.1" evidence="2"/>
<gene>
    <name evidence="2" type="primary">rsbT</name>
    <name evidence="2" type="ORF">PHAMO_380027</name>
</gene>
<reference evidence="2 3" key="1">
    <citation type="journal article" date="2012" name="J. Bacteriol.">
        <title>Draft Genome Sequence of the Purple Photosynthetic Bacterium Phaeospirillum molischianum DSM120, a Particularly Versatile Bacterium.</title>
        <authorList>
            <person name="Duquesne K."/>
            <person name="Prima V."/>
            <person name="Ji B."/>
            <person name="Rouy Z."/>
            <person name="Medigue C."/>
            <person name="Talla E."/>
            <person name="Sturgis J.N."/>
        </authorList>
    </citation>
    <scope>NUCLEOTIDE SEQUENCE [LARGE SCALE GENOMIC DNA]</scope>
    <source>
        <strain evidence="3">DSM120</strain>
    </source>
</reference>
<dbReference type="EMBL" id="CAHP01000032">
    <property type="protein sequence ID" value="CCG42359.1"/>
    <property type="molecule type" value="Genomic_DNA"/>
</dbReference>
<proteinExistence type="predicted"/>
<protein>
    <submittedName>
        <fullName evidence="2">Serine/threonine-protein kinase rsbT</fullName>
        <ecNumber evidence="2">2.7.11.1</ecNumber>
    </submittedName>
</protein>
<dbReference type="InterPro" id="IPR003594">
    <property type="entry name" value="HATPase_dom"/>
</dbReference>
<dbReference type="Proteomes" id="UP000004169">
    <property type="component" value="Unassembled WGS sequence"/>
</dbReference>
<evidence type="ECO:0000313" key="3">
    <source>
        <dbReference type="Proteomes" id="UP000004169"/>
    </source>
</evidence>
<dbReference type="Pfam" id="PF13581">
    <property type="entry name" value="HATPase_c_2"/>
    <property type="match status" value="1"/>
</dbReference>
<comment type="caution">
    <text evidence="2">The sequence shown here is derived from an EMBL/GenBank/DDBJ whole genome shotgun (WGS) entry which is preliminary data.</text>
</comment>
<accession>H8FVH1</accession>
<dbReference type="AlphaFoldDB" id="H8FVH1"/>
<dbReference type="CDD" id="cd16934">
    <property type="entry name" value="HATPase_RsbT-like"/>
    <property type="match status" value="1"/>
</dbReference>
<feature type="domain" description="Histidine kinase/HSP90-like ATPase" evidence="1">
    <location>
        <begin position="17"/>
        <end position="129"/>
    </location>
</feature>
<keyword evidence="2" id="KW-0418">Kinase</keyword>
<organism evidence="2 3">
    <name type="scientific">Magnetospirillum molischianum DSM 120</name>
    <dbReference type="NCBI Taxonomy" id="1150626"/>
    <lineage>
        <taxon>Bacteria</taxon>
        <taxon>Pseudomonadati</taxon>
        <taxon>Pseudomonadota</taxon>
        <taxon>Alphaproteobacteria</taxon>
        <taxon>Rhodospirillales</taxon>
        <taxon>Rhodospirillaceae</taxon>
        <taxon>Magnetospirillum</taxon>
    </lineage>
</organism>